<dbReference type="RefSeq" id="WP_142536624.1">
    <property type="nucleotide sequence ID" value="NZ_SGJB01000019.1"/>
</dbReference>
<dbReference type="Gene3D" id="3.40.630.190">
    <property type="entry name" value="LCP protein"/>
    <property type="match status" value="1"/>
</dbReference>
<comment type="similarity">
    <text evidence="1">Belongs to the LytR/CpsA/Psr (LCP) family.</text>
</comment>
<accession>A0A544QTD9</accession>
<evidence type="ECO:0000313" key="4">
    <source>
        <dbReference type="EMBL" id="TQQ83957.1"/>
    </source>
</evidence>
<comment type="caution">
    <text evidence="4">The sequence shown here is derived from an EMBL/GenBank/DDBJ whole genome shotgun (WGS) entry which is preliminary data.</text>
</comment>
<reference evidence="4 5" key="1">
    <citation type="submission" date="2019-02" db="EMBL/GenBank/DDBJ databases">
        <title>Peptostreptococcaceae bacterium ZHW00191 nov., a new bacterium isolated from the human gut.</title>
        <authorList>
            <person name="Zhou H.-W."/>
            <person name="Chen X.-J."/>
        </authorList>
    </citation>
    <scope>NUCLEOTIDE SEQUENCE [LARGE SCALE GENOMIC DNA]</scope>
    <source>
        <strain evidence="4 5">ZHW00191</strain>
    </source>
</reference>
<feature type="region of interest" description="Disordered" evidence="2">
    <location>
        <begin position="330"/>
        <end position="409"/>
    </location>
</feature>
<dbReference type="PANTHER" id="PTHR33392:SF6">
    <property type="entry name" value="POLYISOPRENYL-TEICHOIC ACID--PEPTIDOGLYCAN TEICHOIC ACID TRANSFERASE TAGU"/>
    <property type="match status" value="1"/>
</dbReference>
<sequence>MSNLRKLVILLLALVLIFPTAVFGYIYFKLKTMQDSSSLSALNSLNYKNDNGITNILLLGTDGRPGETSQRSDAMMILTVDNKNKSLKLTSLGRDTYVDIPGHGKQKLTHAYAYGKADLLIETIEQNFKLDIQNYAQVDFYSFMDIIEVLDGVVVDVQESELNELNKFIDETYSWYDNPNKGEIQYVKKAGRQNLNAYQALSFSRIRKNDGTMERDSRQRQVIEAMISKLKGLPISKYNDLLNSILPYVTTNMSPGTIIGLAKDVLAIGNFDIKSMQFPLHPEYEVRLEKVGYVIPFEEYEVDILHDFIFKDIMPTEELIDNAEKQYGRTKYDEYSGSSSDTESSDYESETEYNTDTSSGSYNDSSDDSSSGSSSDTGSDSSSNDSSDDSSSDSSSDTGSDSSGTETTE</sequence>
<keyword evidence="5" id="KW-1185">Reference proteome</keyword>
<organism evidence="4 5">
    <name type="scientific">Peptacetobacter hominis</name>
    <dbReference type="NCBI Taxonomy" id="2743610"/>
    <lineage>
        <taxon>Bacteria</taxon>
        <taxon>Bacillati</taxon>
        <taxon>Bacillota</taxon>
        <taxon>Clostridia</taxon>
        <taxon>Peptostreptococcales</taxon>
        <taxon>Peptostreptococcaceae</taxon>
        <taxon>Peptacetobacter</taxon>
    </lineage>
</organism>
<dbReference type="InterPro" id="IPR050922">
    <property type="entry name" value="LytR/CpsA/Psr_CW_biosynth"/>
</dbReference>
<protein>
    <submittedName>
        <fullName evidence="4">LytR family transcriptional regulator</fullName>
    </submittedName>
</protein>
<evidence type="ECO:0000256" key="1">
    <source>
        <dbReference type="ARBA" id="ARBA00006068"/>
    </source>
</evidence>
<feature type="compositionally biased region" description="Acidic residues" evidence="2">
    <location>
        <begin position="343"/>
        <end position="353"/>
    </location>
</feature>
<dbReference type="AlphaFoldDB" id="A0A544QTD9"/>
<evidence type="ECO:0000256" key="2">
    <source>
        <dbReference type="SAM" id="MobiDB-lite"/>
    </source>
</evidence>
<evidence type="ECO:0000313" key="5">
    <source>
        <dbReference type="Proteomes" id="UP000317863"/>
    </source>
</evidence>
<dbReference type="Proteomes" id="UP000317863">
    <property type="component" value="Unassembled WGS sequence"/>
</dbReference>
<gene>
    <name evidence="4" type="ORF">EXD82_09220</name>
</gene>
<dbReference type="InterPro" id="IPR004474">
    <property type="entry name" value="LytR_CpsA_psr"/>
</dbReference>
<feature type="compositionally biased region" description="Low complexity" evidence="2">
    <location>
        <begin position="354"/>
        <end position="385"/>
    </location>
</feature>
<feature type="domain" description="Cell envelope-related transcriptional attenuator" evidence="3">
    <location>
        <begin position="71"/>
        <end position="231"/>
    </location>
</feature>
<dbReference type="OrthoDB" id="9782542at2"/>
<feature type="compositionally biased region" description="Low complexity" evidence="2">
    <location>
        <begin position="392"/>
        <end position="409"/>
    </location>
</feature>
<dbReference type="PANTHER" id="PTHR33392">
    <property type="entry name" value="POLYISOPRENYL-TEICHOIC ACID--PEPTIDOGLYCAN TEICHOIC ACID TRANSFERASE TAGU"/>
    <property type="match status" value="1"/>
</dbReference>
<evidence type="ECO:0000259" key="3">
    <source>
        <dbReference type="Pfam" id="PF03816"/>
    </source>
</evidence>
<dbReference type="NCBIfam" id="TIGR00350">
    <property type="entry name" value="lytR_cpsA_psr"/>
    <property type="match status" value="1"/>
</dbReference>
<dbReference type="Pfam" id="PF03816">
    <property type="entry name" value="LytR_cpsA_psr"/>
    <property type="match status" value="1"/>
</dbReference>
<name>A0A544QTD9_9FIRM</name>
<proteinExistence type="inferred from homology"/>
<dbReference type="EMBL" id="SGJB01000019">
    <property type="protein sequence ID" value="TQQ83957.1"/>
    <property type="molecule type" value="Genomic_DNA"/>
</dbReference>